<dbReference type="Pfam" id="PF09376">
    <property type="entry name" value="NurA"/>
    <property type="match status" value="1"/>
</dbReference>
<protein>
    <submittedName>
        <fullName evidence="3">NurA domain-containing protein</fullName>
    </submittedName>
</protein>
<feature type="domain" description="NurA" evidence="2">
    <location>
        <begin position="98"/>
        <end position="366"/>
    </location>
</feature>
<dbReference type="Proteomes" id="UP000619835">
    <property type="component" value="Unassembled WGS sequence"/>
</dbReference>
<evidence type="ECO:0000256" key="1">
    <source>
        <dbReference type="SAM" id="Coils"/>
    </source>
</evidence>
<gene>
    <name evidence="3" type="ORF">GOC85_14895</name>
</gene>
<name>A0A847TLG9_HALVO</name>
<comment type="caution">
    <text evidence="3">The sequence shown here is derived from an EMBL/GenBank/DDBJ whole genome shotgun (WGS) entry which is preliminary data.</text>
</comment>
<keyword evidence="1" id="KW-0175">Coiled coil</keyword>
<evidence type="ECO:0000259" key="2">
    <source>
        <dbReference type="SMART" id="SM00933"/>
    </source>
</evidence>
<feature type="coiled-coil region" evidence="1">
    <location>
        <begin position="161"/>
        <end position="188"/>
    </location>
</feature>
<reference evidence="3" key="1">
    <citation type="submission" date="2019-12" db="EMBL/GenBank/DDBJ databases">
        <title>Haloferax alexandrinus strain pws11.</title>
        <authorList>
            <person name="Verma D.K."/>
            <person name="Gopal K."/>
            <person name="Prasad E.S."/>
        </authorList>
    </citation>
    <scope>NUCLEOTIDE SEQUENCE</scope>
    <source>
        <strain evidence="3">Pws11</strain>
    </source>
</reference>
<proteinExistence type="predicted"/>
<sequence>MPLYKDRIAKELENKKRDFDGVGFDKAVIEQFRDAAEDLKSEIETEIVDKLETLQYPGAVPTEEFLEEEEWVIPFEESGSWKSHEAVNNWSRSQLENVTTIAADGSQIDPVEEFEKPIGLVQVVSIANGHTKSRDYEENATVEVLTPEDILYSDEEGRKQIDDQEVDTKRFETEMRVLEKQIEKFSDREQPPVVIYDGSLLLSFAAKFDGEIQGRYAEAMSRLLAASRYHGVPVVGYVSGSVATDLTKMLDSLDLVSTGQTVRDYQMLQAFTENWGDRTALFKSRRDDTLETLHTTYQGEDFDFSDKLLFTYLDVGSGPQMDRIELPQWVVEEDLFDYVISVIRAEAGVGRGYPEILQSVDADAVISRQDRQQFLRMYQEFSEENDIELQWNNKALSKNRRRR</sequence>
<dbReference type="EMBL" id="WOWC01000001">
    <property type="protein sequence ID" value="NLV03853.1"/>
    <property type="molecule type" value="Genomic_DNA"/>
</dbReference>
<dbReference type="SMART" id="SM00933">
    <property type="entry name" value="NurA"/>
    <property type="match status" value="1"/>
</dbReference>
<dbReference type="AlphaFoldDB" id="A0A847TLG9"/>
<organism evidence="3 4">
    <name type="scientific">Haloferax volcanii</name>
    <name type="common">Halobacterium volcanii</name>
    <dbReference type="NCBI Taxonomy" id="2246"/>
    <lineage>
        <taxon>Archaea</taxon>
        <taxon>Methanobacteriati</taxon>
        <taxon>Methanobacteriota</taxon>
        <taxon>Stenosarchaea group</taxon>
        <taxon>Halobacteria</taxon>
        <taxon>Halobacteriales</taxon>
        <taxon>Haloferacaceae</taxon>
        <taxon>Haloferax</taxon>
    </lineage>
</organism>
<evidence type="ECO:0000313" key="3">
    <source>
        <dbReference type="EMBL" id="NLV03853.1"/>
    </source>
</evidence>
<dbReference type="RefSeq" id="WP_006601327.1">
    <property type="nucleotide sequence ID" value="NZ_JAUDRO010000001.1"/>
</dbReference>
<accession>A0A847TLG9</accession>
<dbReference type="InterPro" id="IPR018977">
    <property type="entry name" value="NurA_domain"/>
</dbReference>
<evidence type="ECO:0000313" key="4">
    <source>
        <dbReference type="Proteomes" id="UP000619835"/>
    </source>
</evidence>